<dbReference type="SUPFAM" id="SSF49764">
    <property type="entry name" value="HSP20-like chaperones"/>
    <property type="match status" value="1"/>
</dbReference>
<evidence type="ECO:0000313" key="2">
    <source>
        <dbReference type="EMBL" id="CAJ1374523.1"/>
    </source>
</evidence>
<evidence type="ECO:0000313" key="3">
    <source>
        <dbReference type="Proteomes" id="UP001178507"/>
    </source>
</evidence>
<feature type="region of interest" description="Disordered" evidence="1">
    <location>
        <begin position="139"/>
        <end position="168"/>
    </location>
</feature>
<dbReference type="GO" id="GO:0036159">
    <property type="term" value="P:inner dynein arm assembly"/>
    <property type="evidence" value="ECO:0007669"/>
    <property type="project" value="TreeGrafter"/>
</dbReference>
<accession>A0AA36HUN5</accession>
<name>A0AA36HUN5_9DINO</name>
<dbReference type="GO" id="GO:0036158">
    <property type="term" value="P:outer dynein arm assembly"/>
    <property type="evidence" value="ECO:0007669"/>
    <property type="project" value="TreeGrafter"/>
</dbReference>
<protein>
    <submittedName>
        <fullName evidence="2">Uncharacterized protein</fullName>
    </submittedName>
</protein>
<organism evidence="2 3">
    <name type="scientific">Effrenium voratum</name>
    <dbReference type="NCBI Taxonomy" id="2562239"/>
    <lineage>
        <taxon>Eukaryota</taxon>
        <taxon>Sar</taxon>
        <taxon>Alveolata</taxon>
        <taxon>Dinophyceae</taxon>
        <taxon>Suessiales</taxon>
        <taxon>Symbiodiniaceae</taxon>
        <taxon>Effrenium</taxon>
    </lineage>
</organism>
<dbReference type="InterPro" id="IPR052004">
    <property type="entry name" value="Dynein_assembly_factor_4"/>
</dbReference>
<proteinExistence type="predicted"/>
<keyword evidence="3" id="KW-1185">Reference proteome</keyword>
<reference evidence="2" key="1">
    <citation type="submission" date="2023-08" db="EMBL/GenBank/DDBJ databases">
        <authorList>
            <person name="Chen Y."/>
            <person name="Shah S."/>
            <person name="Dougan E. K."/>
            <person name="Thang M."/>
            <person name="Chan C."/>
        </authorList>
    </citation>
    <scope>NUCLEOTIDE SEQUENCE</scope>
</reference>
<feature type="compositionally biased region" description="Basic residues" evidence="1">
    <location>
        <begin position="142"/>
        <end position="157"/>
    </location>
</feature>
<gene>
    <name evidence="2" type="ORF">EVOR1521_LOCUS4054</name>
</gene>
<dbReference type="PANTHER" id="PTHR46492">
    <property type="entry name" value="DYNEIN ASSEMBLY FACTOR 4, AXONEMAL"/>
    <property type="match status" value="1"/>
</dbReference>
<sequence>MRARIGADADAEPRAAQIVMSQGFTGKPMANYGDILDENSIVFVLSARGVKAKNLSVAICDVYVKVNLPPSLFEVDLLHEIDPEHPKTRCRVSPDQVAVTLQKRSPRIWGEFRAAGAKAELRERRAQALQALELREAERLQKRQAPKARRKRRSRRAQKPDRATDLLK</sequence>
<evidence type="ECO:0000256" key="1">
    <source>
        <dbReference type="SAM" id="MobiDB-lite"/>
    </source>
</evidence>
<dbReference type="Proteomes" id="UP001178507">
    <property type="component" value="Unassembled WGS sequence"/>
</dbReference>
<dbReference type="Gene3D" id="2.60.40.790">
    <property type="match status" value="1"/>
</dbReference>
<dbReference type="EMBL" id="CAUJNA010000258">
    <property type="protein sequence ID" value="CAJ1374523.1"/>
    <property type="molecule type" value="Genomic_DNA"/>
</dbReference>
<comment type="caution">
    <text evidence="2">The sequence shown here is derived from an EMBL/GenBank/DDBJ whole genome shotgun (WGS) entry which is preliminary data.</text>
</comment>
<dbReference type="AlphaFoldDB" id="A0AA36HUN5"/>
<dbReference type="InterPro" id="IPR008978">
    <property type="entry name" value="HSP20-like_chaperone"/>
</dbReference>
<feature type="compositionally biased region" description="Basic and acidic residues" evidence="1">
    <location>
        <begin position="158"/>
        <end position="168"/>
    </location>
</feature>
<dbReference type="PANTHER" id="PTHR46492:SF1">
    <property type="entry name" value="DYNEIN AXONEMAL ASSEMBLY FACTOR 4"/>
    <property type="match status" value="1"/>
</dbReference>
<dbReference type="GO" id="GO:0003341">
    <property type="term" value="P:cilium movement"/>
    <property type="evidence" value="ECO:0007669"/>
    <property type="project" value="TreeGrafter"/>
</dbReference>